<organism evidence="2 3">
    <name type="scientific">Dichomitus squalens</name>
    <dbReference type="NCBI Taxonomy" id="114155"/>
    <lineage>
        <taxon>Eukaryota</taxon>
        <taxon>Fungi</taxon>
        <taxon>Dikarya</taxon>
        <taxon>Basidiomycota</taxon>
        <taxon>Agaricomycotina</taxon>
        <taxon>Agaricomycetes</taxon>
        <taxon>Polyporales</taxon>
        <taxon>Polyporaceae</taxon>
        <taxon>Dichomitus</taxon>
    </lineage>
</organism>
<feature type="region of interest" description="Disordered" evidence="1">
    <location>
        <begin position="26"/>
        <end position="62"/>
    </location>
</feature>
<proteinExistence type="predicted"/>
<protein>
    <submittedName>
        <fullName evidence="2">Uncharacterized protein</fullName>
    </submittedName>
</protein>
<gene>
    <name evidence="2" type="ORF">BD310DRAFT_1017265</name>
</gene>
<evidence type="ECO:0000313" key="2">
    <source>
        <dbReference type="EMBL" id="TBU57949.1"/>
    </source>
</evidence>
<dbReference type="EMBL" id="ML145131">
    <property type="protein sequence ID" value="TBU57949.1"/>
    <property type="molecule type" value="Genomic_DNA"/>
</dbReference>
<name>A0A4Q9PU37_9APHY</name>
<accession>A0A4Q9PU37</accession>
<dbReference type="Proteomes" id="UP000292082">
    <property type="component" value="Unassembled WGS sequence"/>
</dbReference>
<feature type="compositionally biased region" description="Basic and acidic residues" evidence="1">
    <location>
        <begin position="43"/>
        <end position="52"/>
    </location>
</feature>
<evidence type="ECO:0000313" key="3">
    <source>
        <dbReference type="Proteomes" id="UP000292082"/>
    </source>
</evidence>
<keyword evidence="3" id="KW-1185">Reference proteome</keyword>
<evidence type="ECO:0000256" key="1">
    <source>
        <dbReference type="SAM" id="MobiDB-lite"/>
    </source>
</evidence>
<sequence>MLLERRRTCDRGGSLTSYGMPISIIQNQRAQEIEGPSKGTSRRRSENAHESPRGNVYCANPRKIGSAWQQHSSSRTSSSKAEFSEGVSYLHIFDFDTNAVERLARSAEKAALQQIDRKQAEALKSKSNSGCYRLRRRIPPAARLLHHSPVLPQSQ</sequence>
<dbReference type="AlphaFoldDB" id="A0A4Q9PU37"/>
<reference evidence="2 3" key="1">
    <citation type="submission" date="2019-01" db="EMBL/GenBank/DDBJ databases">
        <title>Draft genome sequences of three monokaryotic isolates of the white-rot basidiomycete fungus Dichomitus squalens.</title>
        <authorList>
            <consortium name="DOE Joint Genome Institute"/>
            <person name="Lopez S.C."/>
            <person name="Andreopoulos B."/>
            <person name="Pangilinan J."/>
            <person name="Lipzen A."/>
            <person name="Riley R."/>
            <person name="Ahrendt S."/>
            <person name="Ng V."/>
            <person name="Barry K."/>
            <person name="Daum C."/>
            <person name="Grigoriev I.V."/>
            <person name="Hilden K.S."/>
            <person name="Makela M.R."/>
            <person name="de Vries R.P."/>
        </authorList>
    </citation>
    <scope>NUCLEOTIDE SEQUENCE [LARGE SCALE GENOMIC DNA]</scope>
    <source>
        <strain evidence="2 3">CBS 464.89</strain>
    </source>
</reference>